<dbReference type="Gramene" id="PHT81622">
    <property type="protein sequence ID" value="PHT81622"/>
    <property type="gene ID" value="T459_14637"/>
</dbReference>
<protein>
    <recommendedName>
        <fullName evidence="3">Retrotransposon gag domain-containing protein</fullName>
    </recommendedName>
</protein>
<dbReference type="InterPro" id="IPR005615">
    <property type="entry name" value="Glutathione_synthase"/>
</dbReference>
<name>A0A2G2ZI11_CAPAN</name>
<reference evidence="1 2" key="1">
    <citation type="journal article" date="2014" name="Nat. Genet.">
        <title>Genome sequence of the hot pepper provides insights into the evolution of pungency in Capsicum species.</title>
        <authorList>
            <person name="Kim S."/>
            <person name="Park M."/>
            <person name="Yeom S.I."/>
            <person name="Kim Y.M."/>
            <person name="Lee J.M."/>
            <person name="Lee H.A."/>
            <person name="Seo E."/>
            <person name="Choi J."/>
            <person name="Cheong K."/>
            <person name="Kim K.T."/>
            <person name="Jung K."/>
            <person name="Lee G.W."/>
            <person name="Oh S.K."/>
            <person name="Bae C."/>
            <person name="Kim S.B."/>
            <person name="Lee H.Y."/>
            <person name="Kim S.Y."/>
            <person name="Kim M.S."/>
            <person name="Kang B.C."/>
            <person name="Jo Y.D."/>
            <person name="Yang H.B."/>
            <person name="Jeong H.J."/>
            <person name="Kang W.H."/>
            <person name="Kwon J.K."/>
            <person name="Shin C."/>
            <person name="Lim J.Y."/>
            <person name="Park J.H."/>
            <person name="Huh J.H."/>
            <person name="Kim J.S."/>
            <person name="Kim B.D."/>
            <person name="Cohen O."/>
            <person name="Paran I."/>
            <person name="Suh M.C."/>
            <person name="Lee S.B."/>
            <person name="Kim Y.K."/>
            <person name="Shin Y."/>
            <person name="Noh S.J."/>
            <person name="Park J."/>
            <person name="Seo Y.S."/>
            <person name="Kwon S.Y."/>
            <person name="Kim H.A."/>
            <person name="Park J.M."/>
            <person name="Kim H.J."/>
            <person name="Choi S.B."/>
            <person name="Bosland P.W."/>
            <person name="Reeves G."/>
            <person name="Jo S.H."/>
            <person name="Lee B.W."/>
            <person name="Cho H.T."/>
            <person name="Choi H.S."/>
            <person name="Lee M.S."/>
            <person name="Yu Y."/>
            <person name="Do Choi Y."/>
            <person name="Park B.S."/>
            <person name="van Deynze A."/>
            <person name="Ashrafi H."/>
            <person name="Hill T."/>
            <person name="Kim W.T."/>
            <person name="Pai H.S."/>
            <person name="Ahn H.K."/>
            <person name="Yeam I."/>
            <person name="Giovannoni J.J."/>
            <person name="Rose J.K."/>
            <person name="Sorensen I."/>
            <person name="Lee S.J."/>
            <person name="Kim R.W."/>
            <person name="Choi I.Y."/>
            <person name="Choi B.S."/>
            <person name="Lim J.S."/>
            <person name="Lee Y.H."/>
            <person name="Choi D."/>
        </authorList>
    </citation>
    <scope>NUCLEOTIDE SEQUENCE [LARGE SCALE GENOMIC DNA]</scope>
    <source>
        <strain evidence="2">cv. CM334</strain>
    </source>
</reference>
<dbReference type="AlphaFoldDB" id="A0A2G2ZI11"/>
<gene>
    <name evidence="1" type="ORF">T459_14637</name>
</gene>
<dbReference type="GO" id="GO:0005524">
    <property type="term" value="F:ATP binding"/>
    <property type="evidence" value="ECO:0007669"/>
    <property type="project" value="InterPro"/>
</dbReference>
<proteinExistence type="predicted"/>
<dbReference type="Pfam" id="PF03917">
    <property type="entry name" value="GSH_synth_ATP"/>
    <property type="match status" value="1"/>
</dbReference>
<reference evidence="1 2" key="2">
    <citation type="journal article" date="2017" name="Genome Biol.">
        <title>New reference genome sequences of hot pepper reveal the massive evolution of plant disease-resistance genes by retroduplication.</title>
        <authorList>
            <person name="Kim S."/>
            <person name="Park J."/>
            <person name="Yeom S.I."/>
            <person name="Kim Y.M."/>
            <person name="Seo E."/>
            <person name="Kim K.T."/>
            <person name="Kim M.S."/>
            <person name="Lee J.M."/>
            <person name="Cheong K."/>
            <person name="Shin H.S."/>
            <person name="Kim S.B."/>
            <person name="Han K."/>
            <person name="Lee J."/>
            <person name="Park M."/>
            <person name="Lee H.A."/>
            <person name="Lee H.Y."/>
            <person name="Lee Y."/>
            <person name="Oh S."/>
            <person name="Lee J.H."/>
            <person name="Choi E."/>
            <person name="Choi E."/>
            <person name="Lee S.E."/>
            <person name="Jeon J."/>
            <person name="Kim H."/>
            <person name="Choi G."/>
            <person name="Song H."/>
            <person name="Lee J."/>
            <person name="Lee S.C."/>
            <person name="Kwon J.K."/>
            <person name="Lee H.Y."/>
            <person name="Koo N."/>
            <person name="Hong Y."/>
            <person name="Kim R.W."/>
            <person name="Kang W.H."/>
            <person name="Huh J.H."/>
            <person name="Kang B.C."/>
            <person name="Yang T.J."/>
            <person name="Lee Y.H."/>
            <person name="Bennetzen J.L."/>
            <person name="Choi D."/>
        </authorList>
    </citation>
    <scope>NUCLEOTIDE SEQUENCE [LARGE SCALE GENOMIC DNA]</scope>
    <source>
        <strain evidence="2">cv. CM334</strain>
    </source>
</reference>
<dbReference type="SUPFAM" id="SSF56059">
    <property type="entry name" value="Glutathione synthetase ATP-binding domain-like"/>
    <property type="match status" value="1"/>
</dbReference>
<keyword evidence="2" id="KW-1185">Reference proteome</keyword>
<comment type="caution">
    <text evidence="1">The sequence shown here is derived from an EMBL/GenBank/DDBJ whole genome shotgun (WGS) entry which is preliminary data.</text>
</comment>
<dbReference type="EMBL" id="AYRZ02000005">
    <property type="protein sequence ID" value="PHT81622.1"/>
    <property type="molecule type" value="Genomic_DNA"/>
</dbReference>
<dbReference type="STRING" id="4072.A0A2G2ZI11"/>
<dbReference type="PANTHER" id="PTHR34222:SF86">
    <property type="entry name" value="RETROTRANSPOSON GAG DOMAIN-CONTAINING PROTEIN"/>
    <property type="match status" value="1"/>
</dbReference>
<sequence length="513" mass="57786">MQLGESTFSIFKIVVSEFGDFKTWLTTISLALGKAFDFLEMLKKEEEILSAVREKLLQLKSKYLGTLLSTTSFDVDGGVFSFAFGVVDEENDDRWICPNTSSGLSFGRQRAKDPGAMFVAGATRQASIRIAQVLLREGYSVRARVSDLGAAQELTCPAVIYKMSSLLWWEGRSARMSHFLFCFYLNLMTLDLCALFVNISLREDKKAFHRAIVIGRQFPICRVHVNGSVVEATDGAVKCPSISYHLASTKKIKQELEKPNVLERFLENKDDIAELQKCFAGFWRLDESTLSRMQLRGLDYLKERFDNIDGSSTFNLCKEIATLVQGNISVAVYFTRVKELWVELEALVPPPSCNCNKSRDFLVYLQRQKLYQFLVGINDNYMQARSQILMMVPLPSVNQAYAMIINDGSQKSMTSTSSVGLLGAMTTLNMRSYSNVLKNYRFKKKGGVPYNNYMSGSSTTGLSAHNAYSERYKEAHNAEPQNENSQVKNMMQPGACTFTQSQLDQIVQLLNQT</sequence>
<dbReference type="Gene3D" id="1.10.1080.10">
    <property type="entry name" value="Glutathione Synthetase, Chain A, domain 3"/>
    <property type="match status" value="1"/>
</dbReference>
<evidence type="ECO:0008006" key="3">
    <source>
        <dbReference type="Google" id="ProtNLM"/>
    </source>
</evidence>
<organism evidence="1 2">
    <name type="scientific">Capsicum annuum</name>
    <name type="common">Capsicum pepper</name>
    <dbReference type="NCBI Taxonomy" id="4072"/>
    <lineage>
        <taxon>Eukaryota</taxon>
        <taxon>Viridiplantae</taxon>
        <taxon>Streptophyta</taxon>
        <taxon>Embryophyta</taxon>
        <taxon>Tracheophyta</taxon>
        <taxon>Spermatophyta</taxon>
        <taxon>Magnoliopsida</taxon>
        <taxon>eudicotyledons</taxon>
        <taxon>Gunneridae</taxon>
        <taxon>Pentapetalae</taxon>
        <taxon>asterids</taxon>
        <taxon>lamiids</taxon>
        <taxon>Solanales</taxon>
        <taxon>Solanaceae</taxon>
        <taxon>Solanoideae</taxon>
        <taxon>Capsiceae</taxon>
        <taxon>Capsicum</taxon>
    </lineage>
</organism>
<evidence type="ECO:0000313" key="1">
    <source>
        <dbReference type="EMBL" id="PHT81622.1"/>
    </source>
</evidence>
<dbReference type="Proteomes" id="UP000222542">
    <property type="component" value="Unassembled WGS sequence"/>
</dbReference>
<dbReference type="GO" id="GO:0004363">
    <property type="term" value="F:glutathione synthase activity"/>
    <property type="evidence" value="ECO:0007669"/>
    <property type="project" value="InterPro"/>
</dbReference>
<dbReference type="InterPro" id="IPR014042">
    <property type="entry name" value="Glutathione_synthase_a-hlx"/>
</dbReference>
<dbReference type="PANTHER" id="PTHR34222">
    <property type="entry name" value="GAG_PRE-INTEGRS DOMAIN-CONTAINING PROTEIN"/>
    <property type="match status" value="1"/>
</dbReference>
<accession>A0A2G2ZI11</accession>
<evidence type="ECO:0000313" key="2">
    <source>
        <dbReference type="Proteomes" id="UP000222542"/>
    </source>
</evidence>